<dbReference type="InterPro" id="IPR027417">
    <property type="entry name" value="P-loop_NTPase"/>
</dbReference>
<name>C8X299_DESRD</name>
<reference evidence="7 8" key="2">
    <citation type="journal article" date="2010" name="Stand. Genomic Sci.">
        <title>Complete genome sequence of Desulfohalobium retbaense type strain (HR(100)).</title>
        <authorList>
            <person name="Spring S."/>
            <person name="Nolan M."/>
            <person name="Lapidus A."/>
            <person name="Glavina Del Rio T."/>
            <person name="Copeland A."/>
            <person name="Tice H."/>
            <person name="Cheng J.F."/>
            <person name="Lucas S."/>
            <person name="Land M."/>
            <person name="Chen F."/>
            <person name="Bruce D."/>
            <person name="Goodwin L."/>
            <person name="Pitluck S."/>
            <person name="Ivanova N."/>
            <person name="Mavromatis K."/>
            <person name="Mikhailova N."/>
            <person name="Pati A."/>
            <person name="Chen A."/>
            <person name="Palaniappan K."/>
            <person name="Hauser L."/>
            <person name="Chang Y.J."/>
            <person name="Jeffries C.D."/>
            <person name="Munk C."/>
            <person name="Kiss H."/>
            <person name="Chain P."/>
            <person name="Han C."/>
            <person name="Brettin T."/>
            <person name="Detter J.C."/>
            <person name="Schuler E."/>
            <person name="Goker M."/>
            <person name="Rohde M."/>
            <person name="Bristow J."/>
            <person name="Eisen J.A."/>
            <person name="Markowitz V."/>
            <person name="Hugenholtz P."/>
            <person name="Kyrpides N.C."/>
            <person name="Klenk H.P."/>
        </authorList>
    </citation>
    <scope>NUCLEOTIDE SEQUENCE [LARGE SCALE GENOMIC DNA]</scope>
    <source>
        <strain evidence="7 8">DSM 5692</strain>
    </source>
</reference>
<dbReference type="GO" id="GO:0015658">
    <property type="term" value="F:branched-chain amino acid transmembrane transporter activity"/>
    <property type="evidence" value="ECO:0007669"/>
    <property type="project" value="TreeGrafter"/>
</dbReference>
<evidence type="ECO:0000313" key="8">
    <source>
        <dbReference type="Proteomes" id="UP000001052"/>
    </source>
</evidence>
<dbReference type="GO" id="GO:0015807">
    <property type="term" value="P:L-amino acid transport"/>
    <property type="evidence" value="ECO:0007669"/>
    <property type="project" value="TreeGrafter"/>
</dbReference>
<dbReference type="PROSITE" id="PS50893">
    <property type="entry name" value="ABC_TRANSPORTER_2"/>
    <property type="match status" value="1"/>
</dbReference>
<accession>C8X299</accession>
<dbReference type="GO" id="GO:0016887">
    <property type="term" value="F:ATP hydrolysis activity"/>
    <property type="evidence" value="ECO:0007669"/>
    <property type="project" value="InterPro"/>
</dbReference>
<dbReference type="InterPro" id="IPR017871">
    <property type="entry name" value="ABC_transporter-like_CS"/>
</dbReference>
<comment type="similarity">
    <text evidence="1">Belongs to the ABC transporter superfamily.</text>
</comment>
<dbReference type="SUPFAM" id="SSF52540">
    <property type="entry name" value="P-loop containing nucleoside triphosphate hydrolases"/>
    <property type="match status" value="1"/>
</dbReference>
<proteinExistence type="inferred from homology"/>
<keyword evidence="8" id="KW-1185">Reference proteome</keyword>
<evidence type="ECO:0000313" key="7">
    <source>
        <dbReference type="EMBL" id="ACV68422.1"/>
    </source>
</evidence>
<dbReference type="PANTHER" id="PTHR43820:SF3">
    <property type="entry name" value="BRANCHED-CHAIN AMINO ACID TRANSPORT SYSTEM,ATP-BINDING PROTEIN"/>
    <property type="match status" value="1"/>
</dbReference>
<sequence>MLKVRSIHTYYGAVHVLKAASIHVGPGEVVAVIGANGAGKTTLLKSIAGTLFPASGRIDFEGTEVAGLFPEHRLGLGLALCPEGRRLFGGLSVEKNLLLGAFHRKDKDGVRRDLQALRERFPILDSFWNRPARNLSGGEQQMVALARALMSRPRLLLLDEPSLGLSPLLAKDILKTIRDLNREDGLSVLLVEQNARAALRIAHRGYVLETGRVILEGSGSELLAHEEVQRAYLGKAYKEIWER</sequence>
<dbReference type="EMBL" id="CP001734">
    <property type="protein sequence ID" value="ACV68422.1"/>
    <property type="molecule type" value="Genomic_DNA"/>
</dbReference>
<evidence type="ECO:0000256" key="5">
    <source>
        <dbReference type="ARBA" id="ARBA00022970"/>
    </source>
</evidence>
<dbReference type="AlphaFoldDB" id="C8X299"/>
<dbReference type="HOGENOM" id="CLU_000604_1_2_7"/>
<feature type="domain" description="ABC transporter" evidence="6">
    <location>
        <begin position="2"/>
        <end position="235"/>
    </location>
</feature>
<evidence type="ECO:0000259" key="6">
    <source>
        <dbReference type="PROSITE" id="PS50893"/>
    </source>
</evidence>
<dbReference type="InterPro" id="IPR003593">
    <property type="entry name" value="AAA+_ATPase"/>
</dbReference>
<reference evidence="8" key="1">
    <citation type="submission" date="2009-09" db="EMBL/GenBank/DDBJ databases">
        <title>The complete chromosome of Desulfohalobium retbaense DSM 5692.</title>
        <authorList>
            <consortium name="US DOE Joint Genome Institute (JGI-PGF)"/>
            <person name="Lucas S."/>
            <person name="Copeland A."/>
            <person name="Lapidus A."/>
            <person name="Glavina del Rio T."/>
            <person name="Dalin E."/>
            <person name="Tice H."/>
            <person name="Bruce D."/>
            <person name="Goodwin L."/>
            <person name="Pitluck S."/>
            <person name="Kyrpides N."/>
            <person name="Mavromatis K."/>
            <person name="Ivanova N."/>
            <person name="Mikhailova N."/>
            <person name="Munk A.C."/>
            <person name="Brettin T."/>
            <person name="Detter J.C."/>
            <person name="Han C."/>
            <person name="Tapia R."/>
            <person name="Larimer F."/>
            <person name="Land M."/>
            <person name="Hauser L."/>
            <person name="Markowitz V."/>
            <person name="Cheng J.-F."/>
            <person name="Hugenholtz P."/>
            <person name="Woyke T."/>
            <person name="Wu D."/>
            <person name="Spring S."/>
            <person name="Klenk H.-P."/>
            <person name="Eisen J.A."/>
        </authorList>
    </citation>
    <scope>NUCLEOTIDE SEQUENCE [LARGE SCALE GENOMIC DNA]</scope>
    <source>
        <strain evidence="8">DSM 5692</strain>
    </source>
</reference>
<dbReference type="GO" id="GO:0005524">
    <property type="term" value="F:ATP binding"/>
    <property type="evidence" value="ECO:0007669"/>
    <property type="project" value="UniProtKB-KW"/>
</dbReference>
<keyword evidence="4" id="KW-0067">ATP-binding</keyword>
<dbReference type="SMART" id="SM00382">
    <property type="entry name" value="AAA"/>
    <property type="match status" value="1"/>
</dbReference>
<dbReference type="STRING" id="485915.Dret_1134"/>
<dbReference type="KEGG" id="drt:Dret_1134"/>
<organism evidence="7 8">
    <name type="scientific">Desulfohalobium retbaense (strain ATCC 49708 / DSM 5692 / JCM 16813 / HR100)</name>
    <dbReference type="NCBI Taxonomy" id="485915"/>
    <lineage>
        <taxon>Bacteria</taxon>
        <taxon>Pseudomonadati</taxon>
        <taxon>Thermodesulfobacteriota</taxon>
        <taxon>Desulfovibrionia</taxon>
        <taxon>Desulfovibrionales</taxon>
        <taxon>Desulfohalobiaceae</taxon>
        <taxon>Desulfohalobium</taxon>
    </lineage>
</organism>
<dbReference type="Pfam" id="PF00005">
    <property type="entry name" value="ABC_tran"/>
    <property type="match status" value="1"/>
</dbReference>
<dbReference type="CDD" id="cd03224">
    <property type="entry name" value="ABC_TM1139_LivF_branched"/>
    <property type="match status" value="1"/>
</dbReference>
<protein>
    <submittedName>
        <fullName evidence="7">ABC transporter related protein</fullName>
    </submittedName>
</protein>
<dbReference type="InterPro" id="IPR003439">
    <property type="entry name" value="ABC_transporter-like_ATP-bd"/>
</dbReference>
<dbReference type="OrthoDB" id="9809450at2"/>
<dbReference type="PROSITE" id="PS00211">
    <property type="entry name" value="ABC_TRANSPORTER_1"/>
    <property type="match status" value="1"/>
</dbReference>
<evidence type="ECO:0000256" key="2">
    <source>
        <dbReference type="ARBA" id="ARBA00022448"/>
    </source>
</evidence>
<evidence type="ECO:0000256" key="3">
    <source>
        <dbReference type="ARBA" id="ARBA00022741"/>
    </source>
</evidence>
<dbReference type="PANTHER" id="PTHR43820">
    <property type="entry name" value="HIGH-AFFINITY BRANCHED-CHAIN AMINO ACID TRANSPORT ATP-BINDING PROTEIN LIVF"/>
    <property type="match status" value="1"/>
</dbReference>
<evidence type="ECO:0000256" key="4">
    <source>
        <dbReference type="ARBA" id="ARBA00022840"/>
    </source>
</evidence>
<dbReference type="eggNOG" id="COG0410">
    <property type="taxonomic scope" value="Bacteria"/>
</dbReference>
<keyword evidence="5" id="KW-0029">Amino-acid transport</keyword>
<dbReference type="Gene3D" id="3.40.50.300">
    <property type="entry name" value="P-loop containing nucleotide triphosphate hydrolases"/>
    <property type="match status" value="1"/>
</dbReference>
<dbReference type="RefSeq" id="WP_015751573.1">
    <property type="nucleotide sequence ID" value="NC_013223.1"/>
</dbReference>
<gene>
    <name evidence="7" type="ordered locus">Dret_1134</name>
</gene>
<keyword evidence="2" id="KW-0813">Transport</keyword>
<keyword evidence="3" id="KW-0547">Nucleotide-binding</keyword>
<dbReference type="Proteomes" id="UP000001052">
    <property type="component" value="Chromosome"/>
</dbReference>
<dbReference type="InterPro" id="IPR052156">
    <property type="entry name" value="BCAA_Transport_ATP-bd_LivF"/>
</dbReference>
<evidence type="ECO:0000256" key="1">
    <source>
        <dbReference type="ARBA" id="ARBA00005417"/>
    </source>
</evidence>